<gene>
    <name evidence="1" type="ORF">C4K07_2488</name>
</gene>
<reference evidence="1 2" key="1">
    <citation type="submission" date="2018-03" db="EMBL/GenBank/DDBJ databases">
        <title>Diversity of phytobeneficial traits revealed by whole-genome analysis of worldwide-isolated phenazine-producing Pseudomonas spp.</title>
        <authorList>
            <person name="Biessy A."/>
            <person name="Novinscak A."/>
            <person name="Blom J."/>
            <person name="Leger G."/>
            <person name="Thomashow L.S."/>
            <person name="Cazorla F.M."/>
            <person name="Josic D."/>
            <person name="Filion M."/>
        </authorList>
    </citation>
    <scope>NUCLEOTIDE SEQUENCE [LARGE SCALE GENOMIC DNA]</scope>
    <source>
        <strain evidence="1 2">ChPhzS24</strain>
    </source>
</reference>
<organism evidence="1 2">
    <name type="scientific">Pseudomonas chlororaphis subsp. aureofaciens</name>
    <dbReference type="NCBI Taxonomy" id="587851"/>
    <lineage>
        <taxon>Bacteria</taxon>
        <taxon>Pseudomonadati</taxon>
        <taxon>Pseudomonadota</taxon>
        <taxon>Gammaproteobacteria</taxon>
        <taxon>Pseudomonadales</taxon>
        <taxon>Pseudomonadaceae</taxon>
        <taxon>Pseudomonas</taxon>
    </lineage>
</organism>
<evidence type="ECO:0000313" key="1">
    <source>
        <dbReference type="EMBL" id="AZE29273.1"/>
    </source>
</evidence>
<dbReference type="Proteomes" id="UP000280455">
    <property type="component" value="Chromosome"/>
</dbReference>
<accession>A0AAD0ZGY9</accession>
<dbReference type="AlphaFoldDB" id="A0AAD0ZGY9"/>
<dbReference type="EC" id="1.1.1.18" evidence="1"/>
<sequence>MNLKMLRFVRKYASSLTSIASKLRSYKGELITVTAWSIAGCASGYSSTTGSI</sequence>
<protein>
    <submittedName>
        <fullName evidence="1">Myo-inositol 2-dehydrogenase</fullName>
        <ecNumber evidence="1">1.1.1.18</ecNumber>
    </submittedName>
</protein>
<dbReference type="EMBL" id="CP027750">
    <property type="protein sequence ID" value="AZE29273.1"/>
    <property type="molecule type" value="Genomic_DNA"/>
</dbReference>
<evidence type="ECO:0000313" key="2">
    <source>
        <dbReference type="Proteomes" id="UP000280455"/>
    </source>
</evidence>
<name>A0AAD0ZGY9_9PSED</name>
<proteinExistence type="predicted"/>
<dbReference type="GO" id="GO:0050112">
    <property type="term" value="F:inositol 2-dehydrogenase (NAD+) activity"/>
    <property type="evidence" value="ECO:0007669"/>
    <property type="project" value="UniProtKB-EC"/>
</dbReference>
<keyword evidence="1" id="KW-0560">Oxidoreductase</keyword>